<dbReference type="InterPro" id="IPR001347">
    <property type="entry name" value="SIS_dom"/>
</dbReference>
<proteinExistence type="predicted"/>
<dbReference type="Pfam" id="PF01380">
    <property type="entry name" value="SIS"/>
    <property type="match status" value="1"/>
</dbReference>
<keyword evidence="3" id="KW-0804">Transcription</keyword>
<feature type="domain" description="HTH rpiR-type" evidence="4">
    <location>
        <begin position="1"/>
        <end position="76"/>
    </location>
</feature>
<dbReference type="InterPro" id="IPR047640">
    <property type="entry name" value="RpiR-like"/>
</dbReference>
<dbReference type="PANTHER" id="PTHR30514:SF10">
    <property type="entry name" value="MURR_RPIR FAMILY TRANSCRIPTIONAL REGULATOR"/>
    <property type="match status" value="1"/>
</dbReference>
<evidence type="ECO:0000313" key="6">
    <source>
        <dbReference type="EMBL" id="NKZ20054.1"/>
    </source>
</evidence>
<keyword evidence="1" id="KW-0805">Transcription regulation</keyword>
<dbReference type="Gene3D" id="1.10.10.10">
    <property type="entry name" value="Winged helix-like DNA-binding domain superfamily/Winged helix DNA-binding domain"/>
    <property type="match status" value="1"/>
</dbReference>
<gene>
    <name evidence="6" type="ORF">HF992_04205</name>
</gene>
<dbReference type="GO" id="GO:0003700">
    <property type="term" value="F:DNA-binding transcription factor activity"/>
    <property type="evidence" value="ECO:0007669"/>
    <property type="project" value="InterPro"/>
</dbReference>
<dbReference type="Gene3D" id="3.40.50.10490">
    <property type="entry name" value="Glucose-6-phosphate isomerase like protein, domain 1"/>
    <property type="match status" value="1"/>
</dbReference>
<dbReference type="Pfam" id="PF01418">
    <property type="entry name" value="HTH_6"/>
    <property type="match status" value="1"/>
</dbReference>
<dbReference type="PROSITE" id="PS51464">
    <property type="entry name" value="SIS"/>
    <property type="match status" value="1"/>
</dbReference>
<evidence type="ECO:0000313" key="7">
    <source>
        <dbReference type="Proteomes" id="UP000522720"/>
    </source>
</evidence>
<evidence type="ECO:0000256" key="3">
    <source>
        <dbReference type="ARBA" id="ARBA00023163"/>
    </source>
</evidence>
<evidence type="ECO:0000259" key="4">
    <source>
        <dbReference type="PROSITE" id="PS51071"/>
    </source>
</evidence>
<protein>
    <submittedName>
        <fullName evidence="6">MurR/RpiR family transcriptional regulator</fullName>
    </submittedName>
</protein>
<organism evidence="6 7">
    <name type="scientific">Streptococcus ovuberis</name>
    <dbReference type="NCBI Taxonomy" id="1936207"/>
    <lineage>
        <taxon>Bacteria</taxon>
        <taxon>Bacillati</taxon>
        <taxon>Bacillota</taxon>
        <taxon>Bacilli</taxon>
        <taxon>Lactobacillales</taxon>
        <taxon>Streptococcaceae</taxon>
        <taxon>Streptococcus</taxon>
    </lineage>
</organism>
<dbReference type="InterPro" id="IPR009057">
    <property type="entry name" value="Homeodomain-like_sf"/>
</dbReference>
<dbReference type="PROSITE" id="PS51071">
    <property type="entry name" value="HTH_RPIR"/>
    <property type="match status" value="1"/>
</dbReference>
<sequence length="295" mass="33589">MLILEKLTQKERMTATEVSLADYFINAGRELKHKSSRAIANELYIAPSTVSRFCQQIGYAGFNAFKEAYLKELDYLERSSQQVNPNRPFTAKDKNKALANKLAALYKDTVEDSLDLLEHDSLQKATRLLLEAEHIIIGAAGDPLEMAETFKNRMLKIGKSVQVERRGDNFFFQAKTAPKTTCFILLSYSGEVEQLLKTADVLRRRNLPFFALTSYGDNQLTRLADLTLHLSTREKLVDNLGNFSSLLSLSFVLDVLYANVFAHQYDTHYNHRMEVSRGYEKKRKSGNPIIDDFGK</sequence>
<evidence type="ECO:0000259" key="5">
    <source>
        <dbReference type="PROSITE" id="PS51464"/>
    </source>
</evidence>
<evidence type="ECO:0000256" key="2">
    <source>
        <dbReference type="ARBA" id="ARBA00023125"/>
    </source>
</evidence>
<name>A0A7X6MYI2_9STRE</name>
<dbReference type="CDD" id="cd05013">
    <property type="entry name" value="SIS_RpiR"/>
    <property type="match status" value="1"/>
</dbReference>
<dbReference type="GO" id="GO:1901135">
    <property type="term" value="P:carbohydrate derivative metabolic process"/>
    <property type="evidence" value="ECO:0007669"/>
    <property type="project" value="InterPro"/>
</dbReference>
<accession>A0A7X6MYI2</accession>
<dbReference type="EMBL" id="JAAXPR010000005">
    <property type="protein sequence ID" value="NKZ20054.1"/>
    <property type="molecule type" value="Genomic_DNA"/>
</dbReference>
<dbReference type="InterPro" id="IPR046348">
    <property type="entry name" value="SIS_dom_sf"/>
</dbReference>
<dbReference type="GO" id="GO:0003677">
    <property type="term" value="F:DNA binding"/>
    <property type="evidence" value="ECO:0007669"/>
    <property type="project" value="UniProtKB-KW"/>
</dbReference>
<dbReference type="GO" id="GO:0097367">
    <property type="term" value="F:carbohydrate derivative binding"/>
    <property type="evidence" value="ECO:0007669"/>
    <property type="project" value="InterPro"/>
</dbReference>
<dbReference type="SUPFAM" id="SSF53697">
    <property type="entry name" value="SIS domain"/>
    <property type="match status" value="1"/>
</dbReference>
<dbReference type="InterPro" id="IPR000281">
    <property type="entry name" value="HTH_RpiR"/>
</dbReference>
<comment type="caution">
    <text evidence="6">The sequence shown here is derived from an EMBL/GenBank/DDBJ whole genome shotgun (WGS) entry which is preliminary data.</text>
</comment>
<dbReference type="SUPFAM" id="SSF46689">
    <property type="entry name" value="Homeodomain-like"/>
    <property type="match status" value="1"/>
</dbReference>
<dbReference type="AlphaFoldDB" id="A0A7X6MYI2"/>
<evidence type="ECO:0000256" key="1">
    <source>
        <dbReference type="ARBA" id="ARBA00023015"/>
    </source>
</evidence>
<dbReference type="Proteomes" id="UP000522720">
    <property type="component" value="Unassembled WGS sequence"/>
</dbReference>
<dbReference type="RefSeq" id="WP_168548811.1">
    <property type="nucleotide sequence ID" value="NZ_JAAXPR010000005.1"/>
</dbReference>
<reference evidence="6 7" key="1">
    <citation type="submission" date="2020-04" db="EMBL/GenBank/DDBJ databases">
        <title>MicrobeNet Type strains.</title>
        <authorList>
            <person name="Nicholson A.C."/>
        </authorList>
    </citation>
    <scope>NUCLEOTIDE SEQUENCE [LARGE SCALE GENOMIC DNA]</scope>
    <source>
        <strain evidence="6 7">CCUG 69612</strain>
    </source>
</reference>
<dbReference type="InterPro" id="IPR035472">
    <property type="entry name" value="RpiR-like_SIS"/>
</dbReference>
<dbReference type="InterPro" id="IPR036388">
    <property type="entry name" value="WH-like_DNA-bd_sf"/>
</dbReference>
<feature type="domain" description="SIS" evidence="5">
    <location>
        <begin position="125"/>
        <end position="266"/>
    </location>
</feature>
<dbReference type="PANTHER" id="PTHR30514">
    <property type="entry name" value="GLUCOKINASE"/>
    <property type="match status" value="1"/>
</dbReference>
<keyword evidence="2" id="KW-0238">DNA-binding</keyword>
<keyword evidence="7" id="KW-1185">Reference proteome</keyword>